<dbReference type="InterPro" id="IPR057720">
    <property type="entry name" value="RRM_YTH1"/>
</dbReference>
<evidence type="ECO:0000259" key="4">
    <source>
        <dbReference type="PROSITE" id="PS50882"/>
    </source>
</evidence>
<feature type="compositionally biased region" description="Polar residues" evidence="2">
    <location>
        <begin position="128"/>
        <end position="140"/>
    </location>
</feature>
<dbReference type="InterPro" id="IPR045168">
    <property type="entry name" value="YTH_prot"/>
</dbReference>
<dbReference type="STRING" id="747525.W4K7S0"/>
<dbReference type="GeneID" id="20674179"/>
<dbReference type="GO" id="GO:0000398">
    <property type="term" value="P:mRNA splicing, via spliceosome"/>
    <property type="evidence" value="ECO:0007669"/>
    <property type="project" value="TreeGrafter"/>
</dbReference>
<dbReference type="InterPro" id="IPR035979">
    <property type="entry name" value="RBD_domain_sf"/>
</dbReference>
<organism evidence="5 6">
    <name type="scientific">Heterobasidion irregulare (strain TC 32-1)</name>
    <dbReference type="NCBI Taxonomy" id="747525"/>
    <lineage>
        <taxon>Eukaryota</taxon>
        <taxon>Fungi</taxon>
        <taxon>Dikarya</taxon>
        <taxon>Basidiomycota</taxon>
        <taxon>Agaricomycotina</taxon>
        <taxon>Agaricomycetes</taxon>
        <taxon>Russulales</taxon>
        <taxon>Bondarzewiaceae</taxon>
        <taxon>Heterobasidion</taxon>
        <taxon>Heterobasidion annosum species complex</taxon>
    </lineage>
</organism>
<dbReference type="InterPro" id="IPR012677">
    <property type="entry name" value="Nucleotide-bd_a/b_plait_sf"/>
</dbReference>
<feature type="region of interest" description="Disordered" evidence="2">
    <location>
        <begin position="674"/>
        <end position="725"/>
    </location>
</feature>
<gene>
    <name evidence="5" type="ORF">HETIRDRAFT_427132</name>
</gene>
<dbReference type="eggNOG" id="KOG1902">
    <property type="taxonomic scope" value="Eukaryota"/>
</dbReference>
<dbReference type="Pfam" id="PF04146">
    <property type="entry name" value="YTH"/>
    <property type="match status" value="1"/>
</dbReference>
<feature type="region of interest" description="Disordered" evidence="2">
    <location>
        <begin position="452"/>
        <end position="495"/>
    </location>
</feature>
<dbReference type="HOGENOM" id="CLU_011694_1_0_1"/>
<dbReference type="Proteomes" id="UP000030671">
    <property type="component" value="Unassembled WGS sequence"/>
</dbReference>
<feature type="region of interest" description="Disordered" evidence="2">
    <location>
        <begin position="103"/>
        <end position="165"/>
    </location>
</feature>
<feature type="domain" description="YTH" evidence="4">
    <location>
        <begin position="386"/>
        <end position="523"/>
    </location>
</feature>
<dbReference type="SUPFAM" id="SSF54928">
    <property type="entry name" value="RNA-binding domain, RBD"/>
    <property type="match status" value="1"/>
</dbReference>
<dbReference type="Pfam" id="PF25701">
    <property type="entry name" value="RRM_YTH1"/>
    <property type="match status" value="1"/>
</dbReference>
<dbReference type="PANTHER" id="PTHR12357:SF3">
    <property type="entry name" value="YTH DOMAIN-CONTAINING PROTEIN 1"/>
    <property type="match status" value="1"/>
</dbReference>
<dbReference type="PROSITE" id="PS50882">
    <property type="entry name" value="YTH"/>
    <property type="match status" value="2"/>
</dbReference>
<evidence type="ECO:0000256" key="2">
    <source>
        <dbReference type="SAM" id="MobiDB-lite"/>
    </source>
</evidence>
<feature type="domain" description="RRM" evidence="3">
    <location>
        <begin position="198"/>
        <end position="294"/>
    </location>
</feature>
<protein>
    <recommendedName>
        <fullName evidence="7">YTH domain-containing protein</fullName>
    </recommendedName>
</protein>
<dbReference type="OrthoDB" id="6103986at2759"/>
<dbReference type="InterPro" id="IPR007275">
    <property type="entry name" value="YTH_domain"/>
</dbReference>
<evidence type="ECO:0008006" key="7">
    <source>
        <dbReference type="Google" id="ProtNLM"/>
    </source>
</evidence>
<evidence type="ECO:0000313" key="5">
    <source>
        <dbReference type="EMBL" id="ETW81872.1"/>
    </source>
</evidence>
<dbReference type="CDD" id="cd21134">
    <property type="entry name" value="YTH"/>
    <property type="match status" value="1"/>
</dbReference>
<keyword evidence="1" id="KW-0694">RNA-binding</keyword>
<feature type="region of interest" description="Disordered" evidence="2">
    <location>
        <begin position="272"/>
        <end position="376"/>
    </location>
</feature>
<dbReference type="PANTHER" id="PTHR12357">
    <property type="entry name" value="YTH YT521-B HOMOLOGY DOMAIN-CONTAINING"/>
    <property type="match status" value="1"/>
</dbReference>
<dbReference type="KEGG" id="hir:HETIRDRAFT_427132"/>
<evidence type="ECO:0000259" key="3">
    <source>
        <dbReference type="PROSITE" id="PS50102"/>
    </source>
</evidence>
<feature type="region of interest" description="Disordered" evidence="2">
    <location>
        <begin position="582"/>
        <end position="639"/>
    </location>
</feature>
<feature type="compositionally biased region" description="Low complexity" evidence="2">
    <location>
        <begin position="366"/>
        <end position="376"/>
    </location>
</feature>
<accession>W4K7S0</accession>
<dbReference type="EMBL" id="KI925458">
    <property type="protein sequence ID" value="ETW81872.1"/>
    <property type="molecule type" value="Genomic_DNA"/>
</dbReference>
<sequence length="725" mass="80281">MAVANPAQLFVGLTLSPMPQRIKIGLNHHMSSLLHQLKFTNMSSGTTILSTWVFACWIFDSYTSYSDQDARTWWYIPNPNVSPSYDGVQQPYQNMYGMNYPLSGSQDIERLGSSQHPSLPSPHTPSSRQRASSQYGQIHSDQAAHSDAAPPLARTSQPPPVAAAPTSEPVLLAASDAERHPSTRRPYHPNPPENRSEWVMWVGNVPADATHDELWRFFNQPLPQPNPSEASAGTGDISGVSGVSSIFLISRTNCAFVNFTSEQHLNAGFSRFDGQTLRPQDPRSPRLVCRVRKESDDLRAGVGGQRGMGLHTQWVKDQKQKGREVQRQGQREPDDLAESTSRLQGLSLMDDETQSLHGGRRATEHSNSSGSFASTSSGMLTQYFPQRYFILKSLTQYDLDLSVVRGLWATQKHNEGILQQAFRTSKDVYLIFGVNKSGEFYGYAKMTGPISSGEQRVPWASPSDPSSSTSPQFSSISLGHSHRSPNPQQRGGDTHRIFPLDERRFAEDSPMPVSSSQDLRPGFPTPAMTGQIVSAPAELREPHHKLTVGGTPSANFSLDVRKAIPPPKEFVLDSSAPVRALKNKSATESALRSTTVQREQSEPLLEPSTALRTVQEEDEKRNAPSPTVDGPGDDKPDLEVWGEPFRVEWVKTNRLPFHRTRHLRNPWNHGREVKVSRDGTELEPSVGKALLEEWGRPPSPSATPAPSRSGHQRRPQRPPSQHAIP</sequence>
<feature type="compositionally biased region" description="Polar residues" evidence="2">
    <location>
        <begin position="584"/>
        <end position="598"/>
    </location>
</feature>
<reference evidence="5 6" key="1">
    <citation type="journal article" date="2012" name="New Phytol.">
        <title>Insight into trade-off between wood decay and parasitism from the genome of a fungal forest pathogen.</title>
        <authorList>
            <person name="Olson A."/>
            <person name="Aerts A."/>
            <person name="Asiegbu F."/>
            <person name="Belbahri L."/>
            <person name="Bouzid O."/>
            <person name="Broberg A."/>
            <person name="Canback B."/>
            <person name="Coutinho P.M."/>
            <person name="Cullen D."/>
            <person name="Dalman K."/>
            <person name="Deflorio G."/>
            <person name="van Diepen L.T."/>
            <person name="Dunand C."/>
            <person name="Duplessis S."/>
            <person name="Durling M."/>
            <person name="Gonthier P."/>
            <person name="Grimwood J."/>
            <person name="Fossdal C.G."/>
            <person name="Hansson D."/>
            <person name="Henrissat B."/>
            <person name="Hietala A."/>
            <person name="Himmelstrand K."/>
            <person name="Hoffmeister D."/>
            <person name="Hogberg N."/>
            <person name="James T.Y."/>
            <person name="Karlsson M."/>
            <person name="Kohler A."/>
            <person name="Kues U."/>
            <person name="Lee Y.H."/>
            <person name="Lin Y.C."/>
            <person name="Lind M."/>
            <person name="Lindquist E."/>
            <person name="Lombard V."/>
            <person name="Lucas S."/>
            <person name="Lunden K."/>
            <person name="Morin E."/>
            <person name="Murat C."/>
            <person name="Park J."/>
            <person name="Raffaello T."/>
            <person name="Rouze P."/>
            <person name="Salamov A."/>
            <person name="Schmutz J."/>
            <person name="Solheim H."/>
            <person name="Stahlberg J."/>
            <person name="Velez H."/>
            <person name="de Vries R.P."/>
            <person name="Wiebenga A."/>
            <person name="Woodward S."/>
            <person name="Yakovlev I."/>
            <person name="Garbelotto M."/>
            <person name="Martin F."/>
            <person name="Grigoriev I.V."/>
            <person name="Stenlid J."/>
        </authorList>
    </citation>
    <scope>NUCLEOTIDE SEQUENCE [LARGE SCALE GENOMIC DNA]</scope>
    <source>
        <strain evidence="5 6">TC 32-1</strain>
    </source>
</reference>
<evidence type="ECO:0000313" key="6">
    <source>
        <dbReference type="Proteomes" id="UP000030671"/>
    </source>
</evidence>
<dbReference type="InParanoid" id="W4K7S0"/>
<feature type="compositionally biased region" description="Basic and acidic residues" evidence="2">
    <location>
        <begin position="314"/>
        <end position="334"/>
    </location>
</feature>
<dbReference type="Gene3D" id="3.10.590.10">
    <property type="entry name" value="ph1033 like domains"/>
    <property type="match status" value="2"/>
</dbReference>
<dbReference type="RefSeq" id="XP_009546465.1">
    <property type="nucleotide sequence ID" value="XM_009548170.1"/>
</dbReference>
<dbReference type="Gene3D" id="3.30.70.330">
    <property type="match status" value="1"/>
</dbReference>
<evidence type="ECO:0000256" key="1">
    <source>
        <dbReference type="PROSITE-ProRule" id="PRU00176"/>
    </source>
</evidence>
<dbReference type="AlphaFoldDB" id="W4K7S0"/>
<dbReference type="GO" id="GO:1990247">
    <property type="term" value="F:N6-methyladenosine-containing RNA reader activity"/>
    <property type="evidence" value="ECO:0007669"/>
    <property type="project" value="TreeGrafter"/>
</dbReference>
<feature type="compositionally biased region" description="Low complexity" evidence="2">
    <location>
        <begin position="458"/>
        <end position="477"/>
    </location>
</feature>
<keyword evidence="6" id="KW-1185">Reference proteome</keyword>
<proteinExistence type="predicted"/>
<dbReference type="GO" id="GO:0003729">
    <property type="term" value="F:mRNA binding"/>
    <property type="evidence" value="ECO:0007669"/>
    <property type="project" value="TreeGrafter"/>
</dbReference>
<dbReference type="PROSITE" id="PS50102">
    <property type="entry name" value="RRM"/>
    <property type="match status" value="1"/>
</dbReference>
<feature type="domain" description="YTH" evidence="4">
    <location>
        <begin position="555"/>
        <end position="694"/>
    </location>
</feature>
<dbReference type="GO" id="GO:0005654">
    <property type="term" value="C:nucleoplasm"/>
    <property type="evidence" value="ECO:0007669"/>
    <property type="project" value="TreeGrafter"/>
</dbReference>
<name>W4K7S0_HETIT</name>
<dbReference type="GO" id="GO:0000381">
    <property type="term" value="P:regulation of alternative mRNA splicing, via spliceosome"/>
    <property type="evidence" value="ECO:0007669"/>
    <property type="project" value="TreeGrafter"/>
</dbReference>
<dbReference type="InterPro" id="IPR000504">
    <property type="entry name" value="RRM_dom"/>
</dbReference>